<evidence type="ECO:0007829" key="5">
    <source>
        <dbReference type="PeptideAtlas" id="A0A0U1RPX0"/>
    </source>
</evidence>
<dbReference type="VEuPathDB" id="HostDB:ENSMUSG00000061286"/>
<dbReference type="Bgee" id="ENSMUSG00000061286">
    <property type="expression patterns" value="Expressed in seminiferous tubule of testis and 240 other cell types or tissues"/>
</dbReference>
<keyword evidence="5 6" id="KW-1267">Proteomics identification</keyword>
<dbReference type="GeneTree" id="ENSGT00940000153348"/>
<gene>
    <name evidence="2 3" type="primary">Exosc5</name>
</gene>
<dbReference type="AlphaFoldDB" id="A0A0U1RPX0"/>
<reference evidence="2" key="5">
    <citation type="submission" date="2025-08" db="UniProtKB">
        <authorList>
            <consortium name="Ensembl"/>
        </authorList>
    </citation>
    <scope>IDENTIFICATION</scope>
    <source>
        <strain evidence="2">C57BL/6J</strain>
    </source>
</reference>
<reference evidence="7" key="1">
    <citation type="journal article" date="2007" name="Proc. Natl. Acad. Sci. U.S.A.">
        <title>Large-scale phosphorylation analysis of mouse liver.</title>
        <authorList>
            <person name="Villen J."/>
            <person name="Beausoleil S.A."/>
            <person name="Gerber S.A."/>
            <person name="Gygi S.P."/>
        </authorList>
    </citation>
    <scope>IDENTIFICATION BY MASS SPECTROMETRY [LARGE SCALE ANALYSIS]</scope>
</reference>
<evidence type="ECO:0007829" key="8">
    <source>
        <dbReference type="PubMed" id="21183079"/>
    </source>
</evidence>
<evidence type="ECO:0007829" key="7">
    <source>
        <dbReference type="PubMed" id="17242355"/>
    </source>
</evidence>
<evidence type="ECO:0000313" key="3">
    <source>
        <dbReference type="MGI" id="MGI:107889"/>
    </source>
</evidence>
<dbReference type="ExpressionAtlas" id="A0A0U1RPX0">
    <property type="expression patterns" value="baseline and differential"/>
</dbReference>
<evidence type="ECO:0000313" key="2">
    <source>
        <dbReference type="Ensembl" id="ENSMUSP00000146157.2"/>
    </source>
</evidence>
<keyword evidence="4" id="KW-1185">Reference proteome</keyword>
<protein>
    <submittedName>
        <fullName evidence="2">Exosome component 5</fullName>
    </submittedName>
</protein>
<evidence type="ECO:0000256" key="1">
    <source>
        <dbReference type="SAM" id="MobiDB-lite"/>
    </source>
</evidence>
<feature type="compositionally biased region" description="Polar residues" evidence="1">
    <location>
        <begin position="12"/>
        <end position="22"/>
    </location>
</feature>
<dbReference type="jPOST" id="A0A0U1RPX0"/>
<dbReference type="SMR" id="A0A0U1RPX0"/>
<feature type="region of interest" description="Disordered" evidence="1">
    <location>
        <begin position="1"/>
        <end position="24"/>
    </location>
</feature>
<proteinExistence type="evidence at protein level"/>
<dbReference type="Antibodypedia" id="30775">
    <property type="antibodies" value="198 antibodies from 25 providers"/>
</dbReference>
<accession>A0A0U1RPX0</accession>
<reference evidence="2 4" key="4">
    <citation type="journal article" date="2011" name="PLoS Biol.">
        <title>Modernizing reference genome assemblies.</title>
        <authorList>
            <person name="Church D.M."/>
            <person name="Schneider V.A."/>
            <person name="Graves T."/>
            <person name="Auger K."/>
            <person name="Cunningham F."/>
            <person name="Bouk N."/>
            <person name="Chen H.C."/>
            <person name="Agarwala R."/>
            <person name="McLaren W.M."/>
            <person name="Ritchie G.R."/>
            <person name="Albracht D."/>
            <person name="Kremitzki M."/>
            <person name="Rock S."/>
            <person name="Kotkiewicz H."/>
            <person name="Kremitzki C."/>
            <person name="Wollam A."/>
            <person name="Trani L."/>
            <person name="Fulton L."/>
            <person name="Fulton R."/>
            <person name="Matthews L."/>
            <person name="Whitehead S."/>
            <person name="Chow W."/>
            <person name="Torrance J."/>
            <person name="Dunn M."/>
            <person name="Harden G."/>
            <person name="Threadgold G."/>
            <person name="Wood J."/>
            <person name="Collins J."/>
            <person name="Heath P."/>
            <person name="Griffiths G."/>
            <person name="Pelan S."/>
            <person name="Grafham D."/>
            <person name="Eichler E.E."/>
            <person name="Weinstock G."/>
            <person name="Mardis E.R."/>
            <person name="Wilson R.K."/>
            <person name="Howe K."/>
            <person name="Flicek P."/>
            <person name="Hubbard T."/>
        </authorList>
    </citation>
    <scope>NUCLEOTIDE SEQUENCE [LARGE SCALE GENOMIC DNA]</scope>
    <source>
        <strain evidence="2 4">C57BL/6J</strain>
    </source>
</reference>
<reference evidence="2 4" key="2">
    <citation type="journal article" date="2009" name="PLoS Biol.">
        <title>Lineage-specific biology revealed by a finished genome assembly of the mouse.</title>
        <authorList>
            <consortium name="Mouse Genome Sequencing Consortium"/>
            <person name="Church D.M."/>
            <person name="Goodstadt L."/>
            <person name="Hillier L.W."/>
            <person name="Zody M.C."/>
            <person name="Goldstein S."/>
            <person name="She X."/>
            <person name="Bult C.J."/>
            <person name="Agarwala R."/>
            <person name="Cherry J.L."/>
            <person name="DiCuccio M."/>
            <person name="Hlavina W."/>
            <person name="Kapustin Y."/>
            <person name="Meric P."/>
            <person name="Maglott D."/>
            <person name="Birtle Z."/>
            <person name="Marques A.C."/>
            <person name="Graves T."/>
            <person name="Zhou S."/>
            <person name="Teague B."/>
            <person name="Potamousis K."/>
            <person name="Churas C."/>
            <person name="Place M."/>
            <person name="Herschleb J."/>
            <person name="Runnheim R."/>
            <person name="Forrest D."/>
            <person name="Amos-Landgraf J."/>
            <person name="Schwartz D.C."/>
            <person name="Cheng Z."/>
            <person name="Lindblad-Toh K."/>
            <person name="Eichler E.E."/>
            <person name="Ponting C.P."/>
        </authorList>
    </citation>
    <scope>NUCLEOTIDE SEQUENCE [LARGE SCALE GENOMIC DNA]</scope>
    <source>
        <strain evidence="2 4">C57BL/6J</strain>
    </source>
</reference>
<organism evidence="2 4">
    <name type="scientific">Mus musculus</name>
    <name type="common">Mouse</name>
    <dbReference type="NCBI Taxonomy" id="10090"/>
    <lineage>
        <taxon>Eukaryota</taxon>
        <taxon>Metazoa</taxon>
        <taxon>Chordata</taxon>
        <taxon>Craniata</taxon>
        <taxon>Vertebrata</taxon>
        <taxon>Euteleostomi</taxon>
        <taxon>Mammalia</taxon>
        <taxon>Eutheria</taxon>
        <taxon>Euarchontoglires</taxon>
        <taxon>Glires</taxon>
        <taxon>Rodentia</taxon>
        <taxon>Myomorpha</taxon>
        <taxon>Muroidea</taxon>
        <taxon>Muridae</taxon>
        <taxon>Murinae</taxon>
        <taxon>Mus</taxon>
        <taxon>Mus</taxon>
    </lineage>
</organism>
<reference evidence="2" key="6">
    <citation type="submission" date="2025-09" db="UniProtKB">
        <authorList>
            <consortium name="Ensembl"/>
        </authorList>
    </citation>
    <scope>IDENTIFICATION</scope>
    <source>
        <strain evidence="2">C57BL/6J</strain>
    </source>
</reference>
<sequence length="84" mass="9032">MEGAKRADANLLTDTGTESSPRSPVCSLRHFACEQNLLSRPDGSASFLQGTSLTKFNSARAILTEEGFLKSGYCVVCNQVRPPP</sequence>
<evidence type="ECO:0007829" key="6">
    <source>
        <dbReference type="ProteomicsDB" id="A0A0U1RPX0"/>
    </source>
</evidence>
<dbReference type="Ensembl" id="ENSMUST00000205743.2">
    <property type="protein sequence ID" value="ENSMUSP00000146157.2"/>
    <property type="gene ID" value="ENSMUSG00000061286.8"/>
</dbReference>
<dbReference type="ProteomicsDB" id="308417"/>
<dbReference type="AGR" id="MGI:107889"/>
<dbReference type="Proteomes" id="UP000000589">
    <property type="component" value="Chromosome 7"/>
</dbReference>
<dbReference type="MGI" id="MGI:107889">
    <property type="gene designation" value="Exosc5"/>
</dbReference>
<name>A0A0U1RPX0_MOUSE</name>
<evidence type="ECO:0000313" key="4">
    <source>
        <dbReference type="Proteomes" id="UP000000589"/>
    </source>
</evidence>
<reference evidence="8" key="3">
    <citation type="journal article" date="2010" name="Cell">
        <title>A tissue-specific atlas of mouse protein phosphorylation and expression.</title>
        <authorList>
            <person name="Huttlin E.L."/>
            <person name="Jedrychowski M.P."/>
            <person name="Elias J.E."/>
            <person name="Goswami T."/>
            <person name="Rad R."/>
            <person name="Beausoleil S.A."/>
            <person name="Villen J."/>
            <person name="Haas W."/>
            <person name="Sowa M.E."/>
            <person name="Gygi S.P."/>
        </authorList>
    </citation>
    <scope>IDENTIFICATION BY MASS SPECTROMETRY [LARGE SCALE ANALYSIS]</scope>
</reference>